<keyword evidence="1" id="KW-0472">Membrane</keyword>
<dbReference type="OrthoDB" id="4793059at2"/>
<evidence type="ECO:0000313" key="3">
    <source>
        <dbReference type="EMBL" id="PCC40031.1"/>
    </source>
</evidence>
<proteinExistence type="predicted"/>
<evidence type="ECO:0000259" key="2">
    <source>
        <dbReference type="Pfam" id="PF10756"/>
    </source>
</evidence>
<dbReference type="AlphaFoldDB" id="A0A2A3YL65"/>
<sequence length="227" mass="24486">MTIPRDLGPGPEGHPVLPVLPDFRRSSATVERMIENLGPPAAPSPAGHAAVRPVESLRRPRVLLPADALRDTLMRTLVAAAGGAGALVMAVALVLLALTVDAGRAPGMGLLLVMLPLGVTTALTLLLSVRFAIVALATARARVEISEHGLRVVGALSSRDVAWHEISAVRTQVVHSVHWLTATLRLTDGTQVVMPVFDRPVWTYGRRSGHDLRTLRRELRRQQRPRP</sequence>
<evidence type="ECO:0000256" key="1">
    <source>
        <dbReference type="SAM" id="Phobius"/>
    </source>
</evidence>
<keyword evidence="1" id="KW-1133">Transmembrane helix</keyword>
<organism evidence="3 4">
    <name type="scientific">Brachybacterium alimentarium</name>
    <dbReference type="NCBI Taxonomy" id="47845"/>
    <lineage>
        <taxon>Bacteria</taxon>
        <taxon>Bacillati</taxon>
        <taxon>Actinomycetota</taxon>
        <taxon>Actinomycetes</taxon>
        <taxon>Micrococcales</taxon>
        <taxon>Dermabacteraceae</taxon>
        <taxon>Brachybacterium</taxon>
    </lineage>
</organism>
<protein>
    <recommendedName>
        <fullName evidence="2">Low molecular weight protein antigen 6 PH domain-containing protein</fullName>
    </recommendedName>
</protein>
<keyword evidence="1" id="KW-0812">Transmembrane</keyword>
<dbReference type="Pfam" id="PF10756">
    <property type="entry name" value="bPH_6"/>
    <property type="match status" value="1"/>
</dbReference>
<feature type="transmembrane region" description="Helical" evidence="1">
    <location>
        <begin position="110"/>
        <end position="133"/>
    </location>
</feature>
<reference evidence="3 4" key="1">
    <citation type="journal article" date="2017" name="Elife">
        <title>Extensive horizontal gene transfer in cheese-associated bacteria.</title>
        <authorList>
            <person name="Bonham K.S."/>
            <person name="Wolfe B.E."/>
            <person name="Dutton R.J."/>
        </authorList>
    </citation>
    <scope>NUCLEOTIDE SEQUENCE [LARGE SCALE GENOMIC DNA]</scope>
    <source>
        <strain evidence="3 4">341_9</strain>
    </source>
</reference>
<dbReference type="InterPro" id="IPR019692">
    <property type="entry name" value="CFP-6_PH"/>
</dbReference>
<feature type="domain" description="Low molecular weight protein antigen 6 PH" evidence="2">
    <location>
        <begin position="140"/>
        <end position="195"/>
    </location>
</feature>
<accession>A0A2A3YL65</accession>
<gene>
    <name evidence="3" type="ORF">CIK66_05120</name>
</gene>
<keyword evidence="4" id="KW-1185">Reference proteome</keyword>
<dbReference type="RefSeq" id="WP_096196687.1">
    <property type="nucleotide sequence ID" value="NZ_NRGR01000008.1"/>
</dbReference>
<name>A0A2A3YL65_9MICO</name>
<feature type="transmembrane region" description="Helical" evidence="1">
    <location>
        <begin position="77"/>
        <end position="98"/>
    </location>
</feature>
<comment type="caution">
    <text evidence="3">The sequence shown here is derived from an EMBL/GenBank/DDBJ whole genome shotgun (WGS) entry which is preliminary data.</text>
</comment>
<dbReference type="EMBL" id="NRGR01000008">
    <property type="protein sequence ID" value="PCC40031.1"/>
    <property type="molecule type" value="Genomic_DNA"/>
</dbReference>
<evidence type="ECO:0000313" key="4">
    <source>
        <dbReference type="Proteomes" id="UP000218598"/>
    </source>
</evidence>
<dbReference type="Proteomes" id="UP000218598">
    <property type="component" value="Unassembled WGS sequence"/>
</dbReference>